<dbReference type="InterPro" id="IPR036412">
    <property type="entry name" value="HAD-like_sf"/>
</dbReference>
<proteinExistence type="inferred from homology"/>
<dbReference type="Proteomes" id="UP000033092">
    <property type="component" value="Chromosome"/>
</dbReference>
<dbReference type="Gene3D" id="1.10.150.240">
    <property type="entry name" value="Putative phosphatase, domain 2"/>
    <property type="match status" value="1"/>
</dbReference>
<dbReference type="SUPFAM" id="SSF56784">
    <property type="entry name" value="HAD-like"/>
    <property type="match status" value="1"/>
</dbReference>
<evidence type="ECO:0000313" key="3">
    <source>
        <dbReference type="Proteomes" id="UP000033092"/>
    </source>
</evidence>
<dbReference type="Pfam" id="PF13419">
    <property type="entry name" value="HAD_2"/>
    <property type="match status" value="1"/>
</dbReference>
<dbReference type="Gene3D" id="3.40.50.1000">
    <property type="entry name" value="HAD superfamily/HAD-like"/>
    <property type="match status" value="1"/>
</dbReference>
<organism evidence="2 3">
    <name type="scientific">Methanosarcina siciliae HI350</name>
    <dbReference type="NCBI Taxonomy" id="1434119"/>
    <lineage>
        <taxon>Archaea</taxon>
        <taxon>Methanobacteriati</taxon>
        <taxon>Methanobacteriota</taxon>
        <taxon>Stenosarchaea group</taxon>
        <taxon>Methanomicrobia</taxon>
        <taxon>Methanosarcinales</taxon>
        <taxon>Methanosarcinaceae</taxon>
        <taxon>Methanosarcina</taxon>
    </lineage>
</organism>
<dbReference type="InterPro" id="IPR023198">
    <property type="entry name" value="PGP-like_dom2"/>
</dbReference>
<dbReference type="NCBIfam" id="TIGR01509">
    <property type="entry name" value="HAD-SF-IA-v3"/>
    <property type="match status" value="1"/>
</dbReference>
<dbReference type="PANTHER" id="PTHR43481:SF4">
    <property type="entry name" value="GLYCEROL-1-PHOSPHATE PHOSPHOHYDROLASE 1-RELATED"/>
    <property type="match status" value="1"/>
</dbReference>
<comment type="similarity">
    <text evidence="1">Belongs to the HAD-like hydrolase superfamily.</text>
</comment>
<sequence>MDGVLVDSMRFQADAWITVFRECGIAINRRDIYILEGSNNRGIIETIFKNARKTPDPWHFEYLANKKREILDFENIVPFDGIQNCIGELKKDFKLATVSGSGRYMVEKVVNTFFSKCFKIIITGDDFKHGKPDPEPYIKALEKLCMNKDECIVVENSPMGISAAKKAGLYCVAVATTLDSEELEDADIIFKDHVALINYLSNLSVNNLNCK</sequence>
<dbReference type="InterPro" id="IPR041492">
    <property type="entry name" value="HAD_2"/>
</dbReference>
<dbReference type="EC" id="5.4.2.6" evidence="2"/>
<dbReference type="AlphaFoldDB" id="A0A0E3LAG0"/>
<evidence type="ECO:0000313" key="2">
    <source>
        <dbReference type="EMBL" id="AKB31956.1"/>
    </source>
</evidence>
<dbReference type="GO" id="GO:0008801">
    <property type="term" value="F:beta-phosphoglucomutase activity"/>
    <property type="evidence" value="ECO:0007669"/>
    <property type="project" value="UniProtKB-EC"/>
</dbReference>
<dbReference type="HOGENOM" id="CLU_045011_13_3_2"/>
<dbReference type="EMBL" id="CP009507">
    <property type="protein sequence ID" value="AKB31956.1"/>
    <property type="molecule type" value="Genomic_DNA"/>
</dbReference>
<evidence type="ECO:0000256" key="1">
    <source>
        <dbReference type="ARBA" id="ARBA00007958"/>
    </source>
</evidence>
<dbReference type="InterPro" id="IPR006439">
    <property type="entry name" value="HAD-SF_hydro_IA"/>
</dbReference>
<dbReference type="InterPro" id="IPR051806">
    <property type="entry name" value="HAD-like_SPP"/>
</dbReference>
<accession>A0A0E3LAG0</accession>
<reference evidence="2 3" key="1">
    <citation type="submission" date="2014-07" db="EMBL/GenBank/DDBJ databases">
        <title>Methanogenic archaea and the global carbon cycle.</title>
        <authorList>
            <person name="Henriksen J.R."/>
            <person name="Luke J."/>
            <person name="Reinhart S."/>
            <person name="Benedict M.N."/>
            <person name="Youngblut N.D."/>
            <person name="Metcalf M.E."/>
            <person name="Whitaker R.J."/>
            <person name="Metcalf W.W."/>
        </authorList>
    </citation>
    <scope>NUCLEOTIDE SEQUENCE [LARGE SCALE GENOMIC DNA]</scope>
    <source>
        <strain evidence="2 3">HI350</strain>
    </source>
</reference>
<gene>
    <name evidence="2" type="ORF">MSSIH_1266</name>
</gene>
<dbReference type="PANTHER" id="PTHR43481">
    <property type="entry name" value="FRUCTOSE-1-PHOSPHATE PHOSPHATASE"/>
    <property type="match status" value="1"/>
</dbReference>
<keyword evidence="2" id="KW-0413">Isomerase</keyword>
<dbReference type="InterPro" id="IPR023214">
    <property type="entry name" value="HAD_sf"/>
</dbReference>
<dbReference type="PATRIC" id="fig|1434119.4.peg.1612"/>
<dbReference type="GO" id="GO:0050308">
    <property type="term" value="F:sugar-phosphatase activity"/>
    <property type="evidence" value="ECO:0007669"/>
    <property type="project" value="TreeGrafter"/>
</dbReference>
<dbReference type="KEGG" id="msz:MSSIH_1266"/>
<protein>
    <submittedName>
        <fullName evidence="2">Beta-phosphoglucomutase</fullName>
        <ecNumber evidence="2">5.4.2.6</ecNumber>
    </submittedName>
</protein>
<name>A0A0E3LAG0_9EURY</name>